<dbReference type="Proteomes" id="UP000689967">
    <property type="component" value="Unassembled WGS sequence"/>
</dbReference>
<evidence type="ECO:0000313" key="1">
    <source>
        <dbReference type="EMBL" id="MBU8543178.1"/>
    </source>
</evidence>
<evidence type="ECO:0000313" key="2">
    <source>
        <dbReference type="Proteomes" id="UP000689967"/>
    </source>
</evidence>
<reference evidence="1 2" key="1">
    <citation type="submission" date="2021-01" db="EMBL/GenBank/DDBJ databases">
        <title>Roseomonas sp. nov, a bacterium isolated from an oil production mixture in Yumen Oilfield.</title>
        <authorList>
            <person name="Wu D."/>
        </authorList>
    </citation>
    <scope>NUCLEOTIDE SEQUENCE [LARGE SCALE GENOMIC DNA]</scope>
    <source>
        <strain evidence="1 2">ROY-5-3</strain>
    </source>
</reference>
<name>A0ABS6H596_9PROT</name>
<comment type="caution">
    <text evidence="1">The sequence shown here is derived from an EMBL/GenBank/DDBJ whole genome shotgun (WGS) entry which is preliminary data.</text>
</comment>
<evidence type="ECO:0008006" key="3">
    <source>
        <dbReference type="Google" id="ProtNLM"/>
    </source>
</evidence>
<dbReference type="EMBL" id="JAERQM010000001">
    <property type="protein sequence ID" value="MBU8543178.1"/>
    <property type="molecule type" value="Genomic_DNA"/>
</dbReference>
<proteinExistence type="predicted"/>
<keyword evidence="2" id="KW-1185">Reference proteome</keyword>
<dbReference type="RefSeq" id="WP_216873466.1">
    <property type="nucleotide sequence ID" value="NZ_JAERQM010000001.1"/>
</dbReference>
<accession>A0ABS6H596</accession>
<sequence length="62" mass="6842">MPEPLPEVLFDAMMARAGIQLTPEERASVHRASRHLAAALERLRPQPDVALEPATIFQAARP</sequence>
<gene>
    <name evidence="1" type="ORF">JJQ90_05645</name>
</gene>
<organism evidence="1 2">
    <name type="scientific">Falsiroseomonas oleicola</name>
    <dbReference type="NCBI Taxonomy" id="2801474"/>
    <lineage>
        <taxon>Bacteria</taxon>
        <taxon>Pseudomonadati</taxon>
        <taxon>Pseudomonadota</taxon>
        <taxon>Alphaproteobacteria</taxon>
        <taxon>Acetobacterales</taxon>
        <taxon>Roseomonadaceae</taxon>
        <taxon>Falsiroseomonas</taxon>
    </lineage>
</organism>
<protein>
    <recommendedName>
        <fullName evidence="3">DUF4089 domain-containing protein</fullName>
    </recommendedName>
</protein>